<name>A0A1I7W730_HETBA</name>
<keyword evidence="1" id="KW-1185">Reference proteome</keyword>
<accession>A0A1I7W730</accession>
<dbReference type="AlphaFoldDB" id="A0A1I7W730"/>
<proteinExistence type="predicted"/>
<sequence length="196" mass="21869">MKRNAPNIVESMPTKGLEQISRKKTNILILKKLQNCFHLGCATGTMCSERKDSECFKRKDLVRIACGISLKTTISTTTRNDEVRFTSNFDISDKHATIINRSSNIAQERTTVIPSIDSTPIINQVTTARVKDLTSSLELPLGFDDNVTTTTISLTTPTVTEVKLTTTYLPTITQTPSKFFLIISFISNKKLCSKKF</sequence>
<evidence type="ECO:0000313" key="2">
    <source>
        <dbReference type="WBParaSite" id="Hba_00418"/>
    </source>
</evidence>
<protein>
    <submittedName>
        <fullName evidence="2">FHA domain-containing protein</fullName>
    </submittedName>
</protein>
<dbReference type="WBParaSite" id="Hba_00418">
    <property type="protein sequence ID" value="Hba_00418"/>
    <property type="gene ID" value="Hba_00418"/>
</dbReference>
<dbReference type="Proteomes" id="UP000095283">
    <property type="component" value="Unplaced"/>
</dbReference>
<evidence type="ECO:0000313" key="1">
    <source>
        <dbReference type="Proteomes" id="UP000095283"/>
    </source>
</evidence>
<organism evidence="1 2">
    <name type="scientific">Heterorhabditis bacteriophora</name>
    <name type="common">Entomopathogenic nematode worm</name>
    <dbReference type="NCBI Taxonomy" id="37862"/>
    <lineage>
        <taxon>Eukaryota</taxon>
        <taxon>Metazoa</taxon>
        <taxon>Ecdysozoa</taxon>
        <taxon>Nematoda</taxon>
        <taxon>Chromadorea</taxon>
        <taxon>Rhabditida</taxon>
        <taxon>Rhabditina</taxon>
        <taxon>Rhabditomorpha</taxon>
        <taxon>Strongyloidea</taxon>
        <taxon>Heterorhabditidae</taxon>
        <taxon>Heterorhabditis</taxon>
    </lineage>
</organism>
<reference evidence="2" key="1">
    <citation type="submission" date="2016-11" db="UniProtKB">
        <authorList>
            <consortium name="WormBaseParasite"/>
        </authorList>
    </citation>
    <scope>IDENTIFICATION</scope>
</reference>